<dbReference type="AlphaFoldDB" id="K1SEW5"/>
<feature type="non-terminal residue" evidence="1">
    <location>
        <position position="54"/>
    </location>
</feature>
<accession>K1SEW5</accession>
<comment type="caution">
    <text evidence="1">The sequence shown here is derived from an EMBL/GenBank/DDBJ whole genome shotgun (WGS) entry which is preliminary data.</text>
</comment>
<dbReference type="SUPFAM" id="SSF51395">
    <property type="entry name" value="FMN-linked oxidoreductases"/>
    <property type="match status" value="1"/>
</dbReference>
<proteinExistence type="predicted"/>
<protein>
    <submittedName>
        <fullName evidence="1">Dihydroorotate dehydrogenase 1B</fullName>
    </submittedName>
</protein>
<evidence type="ECO:0000313" key="1">
    <source>
        <dbReference type="EMBL" id="EKC53924.1"/>
    </source>
</evidence>
<organism evidence="1">
    <name type="scientific">human gut metagenome</name>
    <dbReference type="NCBI Taxonomy" id="408170"/>
    <lineage>
        <taxon>unclassified sequences</taxon>
        <taxon>metagenomes</taxon>
        <taxon>organismal metagenomes</taxon>
    </lineage>
</organism>
<dbReference type="InterPro" id="IPR013785">
    <property type="entry name" value="Aldolase_TIM"/>
</dbReference>
<dbReference type="Gene3D" id="3.20.20.70">
    <property type="entry name" value="Aldolase class I"/>
    <property type="match status" value="1"/>
</dbReference>
<sequence length="54" mass="5677">MVSDPKSAAQGAAVRDLSVDLCGLTLDNPVIPASGTFGFGNEFREFYDINILGS</sequence>
<dbReference type="EMBL" id="AJWZ01008503">
    <property type="protein sequence ID" value="EKC53924.1"/>
    <property type="molecule type" value="Genomic_DNA"/>
</dbReference>
<gene>
    <name evidence="1" type="ORF">OBE_12347</name>
</gene>
<name>K1SEW5_9ZZZZ</name>
<reference evidence="1" key="1">
    <citation type="journal article" date="2013" name="Environ. Microbiol.">
        <title>Microbiota from the distal guts of lean and obese adolescents exhibit partial functional redundancy besides clear differences in community structure.</title>
        <authorList>
            <person name="Ferrer M."/>
            <person name="Ruiz A."/>
            <person name="Lanza F."/>
            <person name="Haange S.B."/>
            <person name="Oberbach A."/>
            <person name="Till H."/>
            <person name="Bargiela R."/>
            <person name="Campoy C."/>
            <person name="Segura M.T."/>
            <person name="Richter M."/>
            <person name="von Bergen M."/>
            <person name="Seifert J."/>
            <person name="Suarez A."/>
        </authorList>
    </citation>
    <scope>NUCLEOTIDE SEQUENCE</scope>
</reference>